<accession>A0ABN9KUE6</accession>
<dbReference type="EMBL" id="CAUEEQ010001547">
    <property type="protein sequence ID" value="CAJ0920126.1"/>
    <property type="molecule type" value="Genomic_DNA"/>
</dbReference>
<evidence type="ECO:0000256" key="8">
    <source>
        <dbReference type="SAM" id="Phobius"/>
    </source>
</evidence>
<evidence type="ECO:0000256" key="2">
    <source>
        <dbReference type="ARBA" id="ARBA00008326"/>
    </source>
</evidence>
<proteinExistence type="inferred from homology"/>
<name>A0ABN9KUE6_9NEOB</name>
<keyword evidence="4" id="KW-0732">Signal</keyword>
<keyword evidence="8" id="KW-1133">Transmembrane helix</keyword>
<dbReference type="Proteomes" id="UP001176940">
    <property type="component" value="Unassembled WGS sequence"/>
</dbReference>
<evidence type="ECO:0000256" key="5">
    <source>
        <dbReference type="ARBA" id="ARBA00023157"/>
    </source>
</evidence>
<sequence length="309" mass="33415">MSSNRVQTGSISIYLNTGGTSQIGDLTVCIALCQITDLTYSAAGFTVPALSRLCEATSLPAGPGSADILDPGLEQGGREQHIMKLKNFALLMVASLLIFQLLLVKGNKQKEGKKDRQKGAGREENQKSPTRNGEKQRGAKGGKGSLQLHGKFVSKDKAECIWSVSGTETVAVNVECAKGETKVSCAYGGNPTACPNYVANQKSYWKQITRALRKQKNLCRDHKAVLKSKECKKGPPEAHLSYLLPDVPGPSHELEGSKPSTKEDIPEPAQDCVEDADVLEKQRLAKEYCGNSWSSLCSFFFSMVQGKSC</sequence>
<feature type="compositionally biased region" description="Basic and acidic residues" evidence="7">
    <location>
        <begin position="110"/>
        <end position="137"/>
    </location>
</feature>
<organism evidence="9 10">
    <name type="scientific">Ranitomeya imitator</name>
    <name type="common">mimic poison frog</name>
    <dbReference type="NCBI Taxonomy" id="111125"/>
    <lineage>
        <taxon>Eukaryota</taxon>
        <taxon>Metazoa</taxon>
        <taxon>Chordata</taxon>
        <taxon>Craniata</taxon>
        <taxon>Vertebrata</taxon>
        <taxon>Euteleostomi</taxon>
        <taxon>Amphibia</taxon>
        <taxon>Batrachia</taxon>
        <taxon>Anura</taxon>
        <taxon>Neobatrachia</taxon>
        <taxon>Hyloidea</taxon>
        <taxon>Dendrobatidae</taxon>
        <taxon>Dendrobatinae</taxon>
        <taxon>Ranitomeya</taxon>
    </lineage>
</organism>
<evidence type="ECO:0000256" key="6">
    <source>
        <dbReference type="ARBA" id="ARBA00023183"/>
    </source>
</evidence>
<keyword evidence="6" id="KW-0340">Growth factor binding</keyword>
<feature type="transmembrane region" description="Helical" evidence="8">
    <location>
        <begin position="88"/>
        <end position="104"/>
    </location>
</feature>
<feature type="compositionally biased region" description="Basic and acidic residues" evidence="7">
    <location>
        <begin position="252"/>
        <end position="265"/>
    </location>
</feature>
<evidence type="ECO:0008006" key="11">
    <source>
        <dbReference type="Google" id="ProtNLM"/>
    </source>
</evidence>
<comment type="subcellular location">
    <subcellularLocation>
        <location evidence="1">Secreted</location>
    </subcellularLocation>
</comment>
<evidence type="ECO:0000256" key="3">
    <source>
        <dbReference type="ARBA" id="ARBA00022525"/>
    </source>
</evidence>
<reference evidence="9" key="1">
    <citation type="submission" date="2023-07" db="EMBL/GenBank/DDBJ databases">
        <authorList>
            <person name="Stuckert A."/>
        </authorList>
    </citation>
    <scope>NUCLEOTIDE SEQUENCE</scope>
</reference>
<dbReference type="PANTHER" id="PTHR15258:SF2">
    <property type="entry name" value="FIBROBLAST GROWTH FACTOR-BINDING PROTEIN 1"/>
    <property type="match status" value="1"/>
</dbReference>
<gene>
    <name evidence="9" type="ORF">RIMI_LOCUS1199877</name>
</gene>
<keyword evidence="5" id="KW-1015">Disulfide bond</keyword>
<feature type="region of interest" description="Disordered" evidence="7">
    <location>
        <begin position="110"/>
        <end position="147"/>
    </location>
</feature>
<keyword evidence="3" id="KW-0964">Secreted</keyword>
<keyword evidence="8" id="KW-0472">Membrane</keyword>
<feature type="region of interest" description="Disordered" evidence="7">
    <location>
        <begin position="244"/>
        <end position="267"/>
    </location>
</feature>
<evidence type="ECO:0000256" key="1">
    <source>
        <dbReference type="ARBA" id="ARBA00004613"/>
    </source>
</evidence>
<keyword evidence="8" id="KW-0812">Transmembrane</keyword>
<comment type="caution">
    <text evidence="9">The sequence shown here is derived from an EMBL/GenBank/DDBJ whole genome shotgun (WGS) entry which is preliminary data.</text>
</comment>
<evidence type="ECO:0000256" key="4">
    <source>
        <dbReference type="ARBA" id="ARBA00022729"/>
    </source>
</evidence>
<dbReference type="Pfam" id="PF06473">
    <property type="entry name" value="FGF-BP1"/>
    <property type="match status" value="2"/>
</dbReference>
<evidence type="ECO:0000313" key="10">
    <source>
        <dbReference type="Proteomes" id="UP001176940"/>
    </source>
</evidence>
<evidence type="ECO:0000256" key="7">
    <source>
        <dbReference type="SAM" id="MobiDB-lite"/>
    </source>
</evidence>
<keyword evidence="10" id="KW-1185">Reference proteome</keyword>
<evidence type="ECO:0000313" key="9">
    <source>
        <dbReference type="EMBL" id="CAJ0920126.1"/>
    </source>
</evidence>
<protein>
    <recommendedName>
        <fullName evidence="11">Fibroblast growth factor binding protein 1</fullName>
    </recommendedName>
</protein>
<comment type="similarity">
    <text evidence="2">Belongs to the fibroblast growth factor-binding protein family.</text>
</comment>
<dbReference type="InterPro" id="IPR010510">
    <property type="entry name" value="FGF1-bd"/>
</dbReference>
<dbReference type="PANTHER" id="PTHR15258">
    <property type="entry name" value="FGF BINDING PROTEIN-RELATED"/>
    <property type="match status" value="1"/>
</dbReference>